<keyword evidence="3" id="KW-0949">S-adenosyl-L-methionine</keyword>
<dbReference type="RefSeq" id="WP_163967308.1">
    <property type="nucleotide sequence ID" value="NZ_JAAGNX010000003.1"/>
</dbReference>
<dbReference type="Pfam" id="PF13186">
    <property type="entry name" value="SPASM"/>
    <property type="match status" value="1"/>
</dbReference>
<dbReference type="InterPro" id="IPR058240">
    <property type="entry name" value="rSAM_sf"/>
</dbReference>
<evidence type="ECO:0000256" key="1">
    <source>
        <dbReference type="ARBA" id="ARBA00001966"/>
    </source>
</evidence>
<organism evidence="9 10">
    <name type="scientific">Oceanipulchritudo coccoides</name>
    <dbReference type="NCBI Taxonomy" id="2706888"/>
    <lineage>
        <taxon>Bacteria</taxon>
        <taxon>Pseudomonadati</taxon>
        <taxon>Verrucomicrobiota</taxon>
        <taxon>Opitutia</taxon>
        <taxon>Puniceicoccales</taxon>
        <taxon>Oceanipulchritudinaceae</taxon>
        <taxon>Oceanipulchritudo</taxon>
    </lineage>
</organism>
<keyword evidence="10" id="KW-1185">Reference proteome</keyword>
<dbReference type="Proteomes" id="UP000478417">
    <property type="component" value="Unassembled WGS sequence"/>
</dbReference>
<protein>
    <submittedName>
        <fullName evidence="9">Anaerobic sulfatase maturase</fullName>
    </submittedName>
</protein>
<dbReference type="CDD" id="cd01335">
    <property type="entry name" value="Radical_SAM"/>
    <property type="match status" value="1"/>
</dbReference>
<dbReference type="GO" id="GO:0046872">
    <property type="term" value="F:metal ion binding"/>
    <property type="evidence" value="ECO:0007669"/>
    <property type="project" value="UniProtKB-KW"/>
</dbReference>
<name>A0A6B2M6Z1_9BACT</name>
<dbReference type="CDD" id="cd21120">
    <property type="entry name" value="SPASM_anSME"/>
    <property type="match status" value="1"/>
</dbReference>
<dbReference type="AlphaFoldDB" id="A0A6B2M6Z1"/>
<evidence type="ECO:0000259" key="8">
    <source>
        <dbReference type="PROSITE" id="PS51918"/>
    </source>
</evidence>
<dbReference type="SUPFAM" id="SSF102114">
    <property type="entry name" value="Radical SAM enzymes"/>
    <property type="match status" value="1"/>
</dbReference>
<comment type="caution">
    <text evidence="9">The sequence shown here is derived from an EMBL/GenBank/DDBJ whole genome shotgun (WGS) entry which is preliminary data.</text>
</comment>
<dbReference type="GO" id="GO:0016491">
    <property type="term" value="F:oxidoreductase activity"/>
    <property type="evidence" value="ECO:0007669"/>
    <property type="project" value="InterPro"/>
</dbReference>
<proteinExistence type="inferred from homology"/>
<keyword evidence="2" id="KW-0004">4Fe-4S</keyword>
<evidence type="ECO:0000256" key="4">
    <source>
        <dbReference type="ARBA" id="ARBA00022723"/>
    </source>
</evidence>
<feature type="domain" description="Radical SAM core" evidence="8">
    <location>
        <begin position="8"/>
        <end position="262"/>
    </location>
</feature>
<dbReference type="SFLD" id="SFLDG01067">
    <property type="entry name" value="SPASM/twitch_domain_containing"/>
    <property type="match status" value="1"/>
</dbReference>
<dbReference type="GO" id="GO:0051539">
    <property type="term" value="F:4 iron, 4 sulfur cluster binding"/>
    <property type="evidence" value="ECO:0007669"/>
    <property type="project" value="UniProtKB-KW"/>
</dbReference>
<dbReference type="SFLD" id="SFLDG01384">
    <property type="entry name" value="thioether_bond_formation_requi"/>
    <property type="match status" value="1"/>
</dbReference>
<dbReference type="NCBIfam" id="TIGR03942">
    <property type="entry name" value="sulfatase_rSAM"/>
    <property type="match status" value="1"/>
</dbReference>
<dbReference type="InterPro" id="IPR034491">
    <property type="entry name" value="Anaerob_Ser_sulfatase-maturase"/>
</dbReference>
<dbReference type="SFLD" id="SFLDS00029">
    <property type="entry name" value="Radical_SAM"/>
    <property type="match status" value="1"/>
</dbReference>
<dbReference type="PROSITE" id="PS51918">
    <property type="entry name" value="RADICAL_SAM"/>
    <property type="match status" value="1"/>
</dbReference>
<dbReference type="NCBIfam" id="TIGR04085">
    <property type="entry name" value="rSAM_more_4Fe4S"/>
    <property type="match status" value="1"/>
</dbReference>
<evidence type="ECO:0000256" key="7">
    <source>
        <dbReference type="ARBA" id="ARBA00023601"/>
    </source>
</evidence>
<accession>A0A6B2M6Z1</accession>
<sequence length="426" mass="48283">MSAPKEIEESRASAPFHIMVKPIGPKCNLDCTYCFYLEKEVLFGDGERWKMDDATLESYVRRYIEAQPADPVTFAWQGGEPTLCGVDFFEKVVKWQKQYGKGRQIDNAFQTNGTLLDDEWGAFLKRENFLVGLSIDGPAEVHDALRVKRSGAGSHAEVMKGLEFLKKHRVDFNTLTCVNRANQDKGAEVYAFLKGIGSRYMQFIPIIERLPDAEAKKLGLSHATPPKFAEEDENLDAPVTDWSVQPKAYGRFMWSMFKRWVQHDVGKIYVQLFDVALGKWAGVPGGLCVYSEECGRAMALEHDGSLYSCDHYVYPEFKIGNINEQSMAEMADSPQQKAFGKAKRETLPKFCIECDFRFTCNGGCPKHRFLLTPEDDPGLNYLCSGYRFIFGKMDPYMKAMAELYRNGQPPAAVMQLIKEKRLPKPA</sequence>
<dbReference type="PANTHER" id="PTHR43273">
    <property type="entry name" value="ANAEROBIC SULFATASE-MATURATING ENZYME HOMOLOG ASLB-RELATED"/>
    <property type="match status" value="1"/>
</dbReference>
<reference evidence="9 10" key="1">
    <citation type="submission" date="2020-02" db="EMBL/GenBank/DDBJ databases">
        <title>Albibacoteraceae fam. nov., the first described family within the subdivision 4 Verrucomicrobia.</title>
        <authorList>
            <person name="Xi F."/>
        </authorList>
    </citation>
    <scope>NUCLEOTIDE SEQUENCE [LARGE SCALE GENOMIC DNA]</scope>
    <source>
        <strain evidence="9 10">CK1056</strain>
    </source>
</reference>
<dbReference type="SFLD" id="SFLDG01072">
    <property type="entry name" value="dehydrogenase_like"/>
    <property type="match status" value="1"/>
</dbReference>
<evidence type="ECO:0000256" key="5">
    <source>
        <dbReference type="ARBA" id="ARBA00023004"/>
    </source>
</evidence>
<dbReference type="Pfam" id="PF04055">
    <property type="entry name" value="Radical_SAM"/>
    <property type="match status" value="1"/>
</dbReference>
<gene>
    <name evidence="9" type="ORF">G0Q06_14065</name>
</gene>
<evidence type="ECO:0000313" key="9">
    <source>
        <dbReference type="EMBL" id="NDV63585.1"/>
    </source>
</evidence>
<keyword evidence="6" id="KW-0411">Iron-sulfur</keyword>
<dbReference type="PANTHER" id="PTHR43273:SF3">
    <property type="entry name" value="ANAEROBIC SULFATASE-MATURATING ENZYME HOMOLOG ASLB-RELATED"/>
    <property type="match status" value="1"/>
</dbReference>
<keyword evidence="5" id="KW-0408">Iron</keyword>
<dbReference type="InterPro" id="IPR013785">
    <property type="entry name" value="Aldolase_TIM"/>
</dbReference>
<dbReference type="InterPro" id="IPR047207">
    <property type="entry name" value="SPASM_anSME"/>
</dbReference>
<dbReference type="SFLD" id="SFLDF00285">
    <property type="entry name" value="anaerobic_Ser-type_sulfatase-m"/>
    <property type="match status" value="1"/>
</dbReference>
<evidence type="ECO:0000313" key="10">
    <source>
        <dbReference type="Proteomes" id="UP000478417"/>
    </source>
</evidence>
<dbReference type="InterPro" id="IPR023867">
    <property type="entry name" value="Sulphatase_maturase_rSAM"/>
</dbReference>
<keyword evidence="4" id="KW-0479">Metal-binding</keyword>
<dbReference type="InterPro" id="IPR007197">
    <property type="entry name" value="rSAM"/>
</dbReference>
<dbReference type="Gene3D" id="3.20.20.70">
    <property type="entry name" value="Aldolase class I"/>
    <property type="match status" value="1"/>
</dbReference>
<comment type="similarity">
    <text evidence="7">Belongs to the radical SAM superfamily. Anaerobic sulfatase-maturating enzyme family.</text>
</comment>
<dbReference type="InterPro" id="IPR023885">
    <property type="entry name" value="4Fe4S-binding_SPASM_dom"/>
</dbReference>
<evidence type="ECO:0000256" key="3">
    <source>
        <dbReference type="ARBA" id="ARBA00022691"/>
    </source>
</evidence>
<comment type="cofactor">
    <cofactor evidence="1">
        <name>[4Fe-4S] cluster</name>
        <dbReference type="ChEBI" id="CHEBI:49883"/>
    </cofactor>
</comment>
<evidence type="ECO:0000256" key="2">
    <source>
        <dbReference type="ARBA" id="ARBA00022485"/>
    </source>
</evidence>
<evidence type="ECO:0000256" key="6">
    <source>
        <dbReference type="ARBA" id="ARBA00023014"/>
    </source>
</evidence>
<dbReference type="SFLD" id="SFLDG01386">
    <property type="entry name" value="main_SPASM_domain-containing"/>
    <property type="match status" value="1"/>
</dbReference>
<dbReference type="EMBL" id="JAAGNX010000003">
    <property type="protein sequence ID" value="NDV63585.1"/>
    <property type="molecule type" value="Genomic_DNA"/>
</dbReference>